<reference evidence="1 2" key="1">
    <citation type="journal article" date="2011" name="Plasmid">
        <title>Streptomyces turgidiscabies Car8 contains a modular pathogenicity island that shares virulence genes with other actinobacterial plant pathogens.</title>
        <authorList>
            <person name="Huguet-Tapia J.C."/>
            <person name="Badger J.H."/>
            <person name="Loria R."/>
            <person name="Pettis G.S."/>
        </authorList>
    </citation>
    <scope>NUCLEOTIDE SEQUENCE [LARGE SCALE GENOMIC DNA]</scope>
    <source>
        <strain evidence="1 2">Car8</strain>
    </source>
</reference>
<protein>
    <submittedName>
        <fullName evidence="1">Uncharacterized protein</fullName>
    </submittedName>
</protein>
<evidence type="ECO:0000313" key="1">
    <source>
        <dbReference type="EMBL" id="ELP64224.1"/>
    </source>
</evidence>
<name>L7EZB2_STRT8</name>
<accession>L7EZB2</accession>
<organism evidence="1 2">
    <name type="scientific">Streptomyces turgidiscabies (strain Car8)</name>
    <dbReference type="NCBI Taxonomy" id="698760"/>
    <lineage>
        <taxon>Bacteria</taxon>
        <taxon>Bacillati</taxon>
        <taxon>Actinomycetota</taxon>
        <taxon>Actinomycetes</taxon>
        <taxon>Kitasatosporales</taxon>
        <taxon>Streptomycetaceae</taxon>
        <taxon>Streptomyces</taxon>
    </lineage>
</organism>
<evidence type="ECO:0000313" key="2">
    <source>
        <dbReference type="Proteomes" id="UP000010931"/>
    </source>
</evidence>
<comment type="caution">
    <text evidence="1">The sequence shown here is derived from an EMBL/GenBank/DDBJ whole genome shotgun (WGS) entry which is preliminary data.</text>
</comment>
<dbReference type="AlphaFoldDB" id="L7EZB2"/>
<dbReference type="Proteomes" id="UP000010931">
    <property type="component" value="Unassembled WGS sequence"/>
</dbReference>
<keyword evidence="2" id="KW-1185">Reference proteome</keyword>
<gene>
    <name evidence="1" type="ORF">STRTUCAR8_05172</name>
</gene>
<proteinExistence type="predicted"/>
<sequence length="46" mass="5048">MCVLTRPPTMAPYSPYMAAWIAQYAKSATPALPAPAVRPRPLPMYV</sequence>
<dbReference type="EMBL" id="AEJB01000467">
    <property type="protein sequence ID" value="ELP64224.1"/>
    <property type="molecule type" value="Genomic_DNA"/>
</dbReference>